<feature type="repeat" description="PPR" evidence="2">
    <location>
        <begin position="411"/>
        <end position="445"/>
    </location>
</feature>
<proteinExistence type="predicted"/>
<feature type="repeat" description="PPR" evidence="2">
    <location>
        <begin position="380"/>
        <end position="410"/>
    </location>
</feature>
<dbReference type="InterPro" id="IPR011990">
    <property type="entry name" value="TPR-like_helical_dom_sf"/>
</dbReference>
<protein>
    <submittedName>
        <fullName evidence="3">Tetratricopeptide repeat (TPR)-like superfamily protein</fullName>
    </submittedName>
</protein>
<gene>
    <name evidence="3" type="ORF">POM88_036076</name>
</gene>
<name>A0AAD8HMN5_9APIA</name>
<dbReference type="InterPro" id="IPR046960">
    <property type="entry name" value="PPR_At4g14850-like_plant"/>
</dbReference>
<dbReference type="Pfam" id="PF01535">
    <property type="entry name" value="PPR"/>
    <property type="match status" value="7"/>
</dbReference>
<dbReference type="NCBIfam" id="TIGR00756">
    <property type="entry name" value="PPR"/>
    <property type="match status" value="5"/>
</dbReference>
<dbReference type="Proteomes" id="UP001237642">
    <property type="component" value="Unassembled WGS sequence"/>
</dbReference>
<dbReference type="Pfam" id="PF20431">
    <property type="entry name" value="E_motif"/>
    <property type="match status" value="1"/>
</dbReference>
<dbReference type="AlphaFoldDB" id="A0AAD8HMN5"/>
<dbReference type="PANTHER" id="PTHR47926">
    <property type="entry name" value="PENTATRICOPEPTIDE REPEAT-CONTAINING PROTEIN"/>
    <property type="match status" value="1"/>
</dbReference>
<dbReference type="GO" id="GO:0009451">
    <property type="term" value="P:RNA modification"/>
    <property type="evidence" value="ECO:0007669"/>
    <property type="project" value="InterPro"/>
</dbReference>
<evidence type="ECO:0000313" key="4">
    <source>
        <dbReference type="Proteomes" id="UP001237642"/>
    </source>
</evidence>
<dbReference type="PROSITE" id="PS51375">
    <property type="entry name" value="PPR"/>
    <property type="match status" value="5"/>
</dbReference>
<dbReference type="InterPro" id="IPR046848">
    <property type="entry name" value="E_motif"/>
</dbReference>
<evidence type="ECO:0000256" key="2">
    <source>
        <dbReference type="PROSITE-ProRule" id="PRU00708"/>
    </source>
</evidence>
<dbReference type="GO" id="GO:0003723">
    <property type="term" value="F:RNA binding"/>
    <property type="evidence" value="ECO:0007669"/>
    <property type="project" value="InterPro"/>
</dbReference>
<comment type="caution">
    <text evidence="3">The sequence shown here is derived from an EMBL/GenBank/DDBJ whole genome shotgun (WGS) entry which is preliminary data.</text>
</comment>
<dbReference type="InterPro" id="IPR002885">
    <property type="entry name" value="PPR_rpt"/>
</dbReference>
<dbReference type="PANTHER" id="PTHR47926:SF341">
    <property type="entry name" value="PENTATRICOPEPTIDE REPEAT-CONTAINING PROTEIN"/>
    <property type="match status" value="1"/>
</dbReference>
<dbReference type="FunFam" id="1.25.40.10:FF:000351">
    <property type="entry name" value="Pentatricopeptide repeat-containing protein"/>
    <property type="match status" value="1"/>
</dbReference>
<accession>A0AAD8HMN5</accession>
<dbReference type="FunFam" id="1.25.40.10:FF:000396">
    <property type="entry name" value="Pentatricopeptide repeat-containing protein At2g36730"/>
    <property type="match status" value="1"/>
</dbReference>
<evidence type="ECO:0000256" key="1">
    <source>
        <dbReference type="ARBA" id="ARBA00022737"/>
    </source>
</evidence>
<organism evidence="3 4">
    <name type="scientific">Heracleum sosnowskyi</name>
    <dbReference type="NCBI Taxonomy" id="360622"/>
    <lineage>
        <taxon>Eukaryota</taxon>
        <taxon>Viridiplantae</taxon>
        <taxon>Streptophyta</taxon>
        <taxon>Embryophyta</taxon>
        <taxon>Tracheophyta</taxon>
        <taxon>Spermatophyta</taxon>
        <taxon>Magnoliopsida</taxon>
        <taxon>eudicotyledons</taxon>
        <taxon>Gunneridae</taxon>
        <taxon>Pentapetalae</taxon>
        <taxon>asterids</taxon>
        <taxon>campanulids</taxon>
        <taxon>Apiales</taxon>
        <taxon>Apiaceae</taxon>
        <taxon>Apioideae</taxon>
        <taxon>apioid superclade</taxon>
        <taxon>Tordylieae</taxon>
        <taxon>Tordyliinae</taxon>
        <taxon>Heracleum</taxon>
    </lineage>
</organism>
<dbReference type="Pfam" id="PF13041">
    <property type="entry name" value="PPR_2"/>
    <property type="match status" value="1"/>
</dbReference>
<evidence type="ECO:0000313" key="3">
    <source>
        <dbReference type="EMBL" id="KAK1369984.1"/>
    </source>
</evidence>
<sequence>MKLLRPATHTFLGCPTLLQSFRNITNSNVVTNTQHPCVDTGYNNNFITPHLSHLLDECTYSKDLKAGFSIHACMIKVGFLSLWNKVLNLYCKCGEFHLARQLFEIMPERNVVSFNTMILACLRNGYVVEGVFLYSEMVGEEEMKPDNITLAGLIGGGGVHLREVLHGHAIRYGLSSNEFVGSSLIDGYAKEKRLEDAIRVFYEIDVRDLVSWNIIIDACVLNDAKGHAWEIFYKMLQENVAYDGFTLTSVMKTCSEARDIELGMSVHCCAIKSGLAFQTPISNALITMYSRCEGGMISAEKIFNGLFAPNIISWTAMIAGFMQNGNSKESVGFYRYMLRLDMRENSYTFASILPAYSNLASLEEGRSIHARIVKSGFEFDLSVNNALIDLYCKCGSLDEAHLVFRTMGYHDRISYTTIITGLGRHGEGKKALEFLKDMLTEGIKPDDITFLGCLYACSHGGHVNDGMHLFKVMVDVYKIRPRREHLSCVVDMLGRAGKLREAEIFIEEMGIESDIFTWQSLLGACNLYGEISLGEKSAKKIMELHPERHGTYVSLANIYAENKLWENKRVTRENLTMSGSMKDIGCSRISN</sequence>
<reference evidence="3" key="1">
    <citation type="submission" date="2023-02" db="EMBL/GenBank/DDBJ databases">
        <title>Genome of toxic invasive species Heracleum sosnowskyi carries increased number of genes despite the absence of recent whole-genome duplications.</title>
        <authorList>
            <person name="Schelkunov M."/>
            <person name="Shtratnikova V."/>
            <person name="Makarenko M."/>
            <person name="Klepikova A."/>
            <person name="Omelchenko D."/>
            <person name="Novikova G."/>
            <person name="Obukhova E."/>
            <person name="Bogdanov V."/>
            <person name="Penin A."/>
            <person name="Logacheva M."/>
        </authorList>
    </citation>
    <scope>NUCLEOTIDE SEQUENCE</scope>
    <source>
        <strain evidence="3">Hsosn_3</strain>
        <tissue evidence="3">Leaf</tissue>
    </source>
</reference>
<keyword evidence="1" id="KW-0677">Repeat</keyword>
<dbReference type="FunFam" id="1.25.40.10:FF:000090">
    <property type="entry name" value="Pentatricopeptide repeat-containing protein, chloroplastic"/>
    <property type="match status" value="1"/>
</dbReference>
<dbReference type="Gene3D" id="1.25.40.10">
    <property type="entry name" value="Tetratricopeptide repeat domain"/>
    <property type="match status" value="4"/>
</dbReference>
<reference evidence="3" key="2">
    <citation type="submission" date="2023-05" db="EMBL/GenBank/DDBJ databases">
        <authorList>
            <person name="Schelkunov M.I."/>
        </authorList>
    </citation>
    <scope>NUCLEOTIDE SEQUENCE</scope>
    <source>
        <strain evidence="3">Hsosn_3</strain>
        <tissue evidence="3">Leaf</tissue>
    </source>
</reference>
<feature type="repeat" description="PPR" evidence="2">
    <location>
        <begin position="177"/>
        <end position="211"/>
    </location>
</feature>
<feature type="repeat" description="PPR" evidence="2">
    <location>
        <begin position="79"/>
        <end position="113"/>
    </location>
</feature>
<dbReference type="EMBL" id="JAUIZM010000008">
    <property type="protein sequence ID" value="KAK1369984.1"/>
    <property type="molecule type" value="Genomic_DNA"/>
</dbReference>
<keyword evidence="4" id="KW-1185">Reference proteome</keyword>
<feature type="repeat" description="PPR" evidence="2">
    <location>
        <begin position="310"/>
        <end position="344"/>
    </location>
</feature>